<evidence type="ECO:0000256" key="3">
    <source>
        <dbReference type="ARBA" id="ARBA00023125"/>
    </source>
</evidence>
<dbReference type="Gene3D" id="3.40.1810.10">
    <property type="entry name" value="Transcription factor, MADS-box"/>
    <property type="match status" value="1"/>
</dbReference>
<evidence type="ECO:0000313" key="8">
    <source>
        <dbReference type="Proteomes" id="UP001064489"/>
    </source>
</evidence>
<dbReference type="EMBL" id="JAJSOW010000004">
    <property type="protein sequence ID" value="KAI9192319.1"/>
    <property type="molecule type" value="Genomic_DNA"/>
</dbReference>
<dbReference type="Pfam" id="PF00319">
    <property type="entry name" value="SRF-TF"/>
    <property type="match status" value="1"/>
</dbReference>
<evidence type="ECO:0000256" key="2">
    <source>
        <dbReference type="ARBA" id="ARBA00023015"/>
    </source>
</evidence>
<organism evidence="7 8">
    <name type="scientific">Acer negundo</name>
    <name type="common">Box elder</name>
    <dbReference type="NCBI Taxonomy" id="4023"/>
    <lineage>
        <taxon>Eukaryota</taxon>
        <taxon>Viridiplantae</taxon>
        <taxon>Streptophyta</taxon>
        <taxon>Embryophyta</taxon>
        <taxon>Tracheophyta</taxon>
        <taxon>Spermatophyta</taxon>
        <taxon>Magnoliopsida</taxon>
        <taxon>eudicotyledons</taxon>
        <taxon>Gunneridae</taxon>
        <taxon>Pentapetalae</taxon>
        <taxon>rosids</taxon>
        <taxon>malvids</taxon>
        <taxon>Sapindales</taxon>
        <taxon>Sapindaceae</taxon>
        <taxon>Hippocastanoideae</taxon>
        <taxon>Acereae</taxon>
        <taxon>Acer</taxon>
    </lineage>
</organism>
<keyword evidence="5" id="KW-0539">Nucleus</keyword>
<keyword evidence="4" id="KW-0804">Transcription</keyword>
<protein>
    <recommendedName>
        <fullName evidence="6">MADS-box domain-containing protein</fullName>
    </recommendedName>
</protein>
<reference evidence="7" key="1">
    <citation type="journal article" date="2022" name="Plant J.">
        <title>Strategies of tolerance reflected in two North American maple genomes.</title>
        <authorList>
            <person name="McEvoy S.L."/>
            <person name="Sezen U.U."/>
            <person name="Trouern-Trend A."/>
            <person name="McMahon S.M."/>
            <person name="Schaberg P.G."/>
            <person name="Yang J."/>
            <person name="Wegrzyn J.L."/>
            <person name="Swenson N.G."/>
        </authorList>
    </citation>
    <scope>NUCLEOTIDE SEQUENCE</scope>
    <source>
        <strain evidence="7">91603</strain>
    </source>
</reference>
<comment type="caution">
    <text evidence="7">The sequence shown here is derived from an EMBL/GenBank/DDBJ whole genome shotgun (WGS) entry which is preliminary data.</text>
</comment>
<evidence type="ECO:0000256" key="4">
    <source>
        <dbReference type="ARBA" id="ARBA00023163"/>
    </source>
</evidence>
<feature type="domain" description="MADS-box" evidence="6">
    <location>
        <begin position="22"/>
        <end position="56"/>
    </location>
</feature>
<proteinExistence type="predicted"/>
<dbReference type="PROSITE" id="PS50066">
    <property type="entry name" value="MADS_BOX_2"/>
    <property type="match status" value="1"/>
</dbReference>
<gene>
    <name evidence="7" type="ORF">LWI28_021143</name>
</gene>
<evidence type="ECO:0000256" key="1">
    <source>
        <dbReference type="ARBA" id="ARBA00004123"/>
    </source>
</evidence>
<dbReference type="GO" id="GO:0046983">
    <property type="term" value="F:protein dimerization activity"/>
    <property type="evidence" value="ECO:0007669"/>
    <property type="project" value="InterPro"/>
</dbReference>
<reference evidence="7" key="2">
    <citation type="submission" date="2023-02" db="EMBL/GenBank/DDBJ databases">
        <authorList>
            <person name="Swenson N.G."/>
            <person name="Wegrzyn J.L."/>
            <person name="Mcevoy S.L."/>
        </authorList>
    </citation>
    <scope>NUCLEOTIDE SEQUENCE</scope>
    <source>
        <strain evidence="7">91603</strain>
        <tissue evidence="7">Leaf</tissue>
    </source>
</reference>
<dbReference type="SUPFAM" id="SSF55455">
    <property type="entry name" value="SRF-like"/>
    <property type="match status" value="1"/>
</dbReference>
<name>A0AAD5JJQ4_ACENE</name>
<dbReference type="GO" id="GO:0005634">
    <property type="term" value="C:nucleus"/>
    <property type="evidence" value="ECO:0007669"/>
    <property type="project" value="UniProtKB-SubCell"/>
</dbReference>
<sequence length="87" mass="10077">MAPAEKQRIRRNKLMSFMDDDENYLKVMISFNKRKSILKRKSAQLSTLCDVEVCMVCCCPDRTVETWPENRSDVLDLIGKFGGSKEK</sequence>
<keyword evidence="3" id="KW-0238">DNA-binding</keyword>
<dbReference type="InterPro" id="IPR036879">
    <property type="entry name" value="TF_MADSbox_sf"/>
</dbReference>
<evidence type="ECO:0000259" key="6">
    <source>
        <dbReference type="PROSITE" id="PS50066"/>
    </source>
</evidence>
<comment type="subcellular location">
    <subcellularLocation>
        <location evidence="1">Nucleus</location>
    </subcellularLocation>
</comment>
<evidence type="ECO:0000256" key="5">
    <source>
        <dbReference type="ARBA" id="ARBA00023242"/>
    </source>
</evidence>
<accession>A0AAD5JJQ4</accession>
<keyword evidence="2" id="KW-0805">Transcription regulation</keyword>
<dbReference type="Proteomes" id="UP001064489">
    <property type="component" value="Chromosome 6"/>
</dbReference>
<dbReference type="InterPro" id="IPR002100">
    <property type="entry name" value="TF_MADSbox"/>
</dbReference>
<keyword evidence="8" id="KW-1185">Reference proteome</keyword>
<dbReference type="AlphaFoldDB" id="A0AAD5JJQ4"/>
<evidence type="ECO:0000313" key="7">
    <source>
        <dbReference type="EMBL" id="KAI9192319.1"/>
    </source>
</evidence>
<dbReference type="GO" id="GO:0003677">
    <property type="term" value="F:DNA binding"/>
    <property type="evidence" value="ECO:0007669"/>
    <property type="project" value="UniProtKB-KW"/>
</dbReference>